<sequence length="168" mass="17651">MTVAASGIGPETARSSKAAGYRVFGTSRKVDRDVNRDKEGGITILPCDLTSEVSVAGVVEAVSWRTGRIDLLVNNAGFGISGGAEESSIEQAKTLFDVNLFDVNLFGVIRMTHAVPPLMRAGGGGRGRQGGEVGNRGDAEGPLHRRQNGPAGQPAAPLRAGERLRQER</sequence>
<dbReference type="Pfam" id="PF00106">
    <property type="entry name" value="adh_short"/>
    <property type="match status" value="1"/>
</dbReference>
<dbReference type="Gene3D" id="3.40.50.720">
    <property type="entry name" value="NAD(P)-binding Rossmann-like Domain"/>
    <property type="match status" value="1"/>
</dbReference>
<dbReference type="KEGG" id="mor:MOC_1531"/>
<dbReference type="InterPro" id="IPR002347">
    <property type="entry name" value="SDR_fam"/>
</dbReference>
<dbReference type="HOGENOM" id="CLU_1584570_0_0_5"/>
<evidence type="ECO:0000256" key="2">
    <source>
        <dbReference type="ARBA" id="ARBA00023002"/>
    </source>
</evidence>
<feature type="compositionally biased region" description="Gly residues" evidence="3">
    <location>
        <begin position="121"/>
        <end position="134"/>
    </location>
</feature>
<proteinExistence type="inferred from homology"/>
<protein>
    <submittedName>
        <fullName evidence="4">Short-chain dehydrogenase/reductase SDR</fullName>
    </submittedName>
</protein>
<dbReference type="EMBL" id="CP003811">
    <property type="protein sequence ID" value="AIQ89286.1"/>
    <property type="molecule type" value="Genomic_DNA"/>
</dbReference>
<evidence type="ECO:0000256" key="3">
    <source>
        <dbReference type="SAM" id="MobiDB-lite"/>
    </source>
</evidence>
<evidence type="ECO:0000313" key="4">
    <source>
        <dbReference type="EMBL" id="AIQ89286.1"/>
    </source>
</evidence>
<dbReference type="eggNOG" id="COG0300">
    <property type="taxonomic scope" value="Bacteria"/>
</dbReference>
<keyword evidence="5" id="KW-1185">Reference proteome</keyword>
<feature type="region of interest" description="Disordered" evidence="3">
    <location>
        <begin position="118"/>
        <end position="168"/>
    </location>
</feature>
<name>A0A089NMY9_9HYPH</name>
<dbReference type="PANTHER" id="PTHR44169">
    <property type="entry name" value="NADPH-DEPENDENT 1-ACYLDIHYDROXYACETONE PHOSPHATE REDUCTASE"/>
    <property type="match status" value="1"/>
</dbReference>
<dbReference type="Proteomes" id="UP000029492">
    <property type="component" value="Chromosome"/>
</dbReference>
<evidence type="ECO:0000313" key="5">
    <source>
        <dbReference type="Proteomes" id="UP000029492"/>
    </source>
</evidence>
<dbReference type="AlphaFoldDB" id="A0A089NMY9"/>
<accession>A0A089NMY9</accession>
<organism evidence="4 5">
    <name type="scientific">Methylobacterium oryzae CBMB20</name>
    <dbReference type="NCBI Taxonomy" id="693986"/>
    <lineage>
        <taxon>Bacteria</taxon>
        <taxon>Pseudomonadati</taxon>
        <taxon>Pseudomonadota</taxon>
        <taxon>Alphaproteobacteria</taxon>
        <taxon>Hyphomicrobiales</taxon>
        <taxon>Methylobacteriaceae</taxon>
        <taxon>Methylobacterium</taxon>
    </lineage>
</organism>
<keyword evidence="2" id="KW-0560">Oxidoreductase</keyword>
<reference evidence="4 5" key="1">
    <citation type="journal article" date="2014" name="PLoS ONE">
        <title>Genome Information of Methylobacterium oryzae, a Plant-Probiotic Methylotroph in the Phyllosphere.</title>
        <authorList>
            <person name="Kwak M.J."/>
            <person name="Jeong H."/>
            <person name="Madhaiyan M."/>
            <person name="Lee Y."/>
            <person name="Sa T.M."/>
            <person name="Oh T.K."/>
            <person name="Kim J.F."/>
        </authorList>
    </citation>
    <scope>NUCLEOTIDE SEQUENCE [LARGE SCALE GENOMIC DNA]</scope>
    <source>
        <strain evidence="4 5">CBMB20</strain>
    </source>
</reference>
<dbReference type="SUPFAM" id="SSF51735">
    <property type="entry name" value="NAD(P)-binding Rossmann-fold domains"/>
    <property type="match status" value="1"/>
</dbReference>
<dbReference type="STRING" id="693986.MOC_1531"/>
<dbReference type="GO" id="GO:0016491">
    <property type="term" value="F:oxidoreductase activity"/>
    <property type="evidence" value="ECO:0007669"/>
    <property type="project" value="UniProtKB-KW"/>
</dbReference>
<evidence type="ECO:0000256" key="1">
    <source>
        <dbReference type="ARBA" id="ARBA00006484"/>
    </source>
</evidence>
<dbReference type="PANTHER" id="PTHR44169:SF6">
    <property type="entry name" value="NADPH-DEPENDENT 1-ACYLDIHYDROXYACETONE PHOSPHATE REDUCTASE"/>
    <property type="match status" value="1"/>
</dbReference>
<comment type="similarity">
    <text evidence="1">Belongs to the short-chain dehydrogenases/reductases (SDR) family.</text>
</comment>
<dbReference type="InterPro" id="IPR036291">
    <property type="entry name" value="NAD(P)-bd_dom_sf"/>
</dbReference>
<gene>
    <name evidence="4" type="ORF">MOC_1531</name>
</gene>